<dbReference type="RefSeq" id="WP_281892455.1">
    <property type="nucleotide sequence ID" value="NZ_BSDI01000002.1"/>
</dbReference>
<name>A0ABQ5QQ59_9ACTN</name>
<reference evidence="2" key="1">
    <citation type="submission" date="2022-12" db="EMBL/GenBank/DDBJ databases">
        <title>New Phytohabitans aurantiacus sp. RD004123 nov., an actinomycete isolated from soil.</title>
        <authorList>
            <person name="Triningsih D.W."/>
            <person name="Harunari E."/>
            <person name="Igarashi Y."/>
        </authorList>
    </citation>
    <scope>NUCLEOTIDE SEQUENCE</scope>
    <source>
        <strain evidence="2">RD004123</strain>
    </source>
</reference>
<dbReference type="Gene3D" id="2.40.10.10">
    <property type="entry name" value="Trypsin-like serine proteases"/>
    <property type="match status" value="2"/>
</dbReference>
<accession>A0ABQ5QQ59</accession>
<organism evidence="2 3">
    <name type="scientific">Phytohabitans aurantiacus</name>
    <dbReference type="NCBI Taxonomy" id="3016789"/>
    <lineage>
        <taxon>Bacteria</taxon>
        <taxon>Bacillati</taxon>
        <taxon>Actinomycetota</taxon>
        <taxon>Actinomycetes</taxon>
        <taxon>Micromonosporales</taxon>
        <taxon>Micromonosporaceae</taxon>
    </lineage>
</organism>
<dbReference type="EMBL" id="BSDI01000002">
    <property type="protein sequence ID" value="GLH95445.1"/>
    <property type="molecule type" value="Genomic_DNA"/>
</dbReference>
<evidence type="ECO:0000313" key="3">
    <source>
        <dbReference type="Proteomes" id="UP001144280"/>
    </source>
</evidence>
<proteinExistence type="predicted"/>
<comment type="caution">
    <text evidence="2">The sequence shown here is derived from an EMBL/GenBank/DDBJ whole genome shotgun (WGS) entry which is preliminary data.</text>
</comment>
<keyword evidence="3" id="KW-1185">Reference proteome</keyword>
<dbReference type="InterPro" id="IPR009003">
    <property type="entry name" value="Peptidase_S1_PA"/>
</dbReference>
<evidence type="ECO:0008006" key="4">
    <source>
        <dbReference type="Google" id="ProtNLM"/>
    </source>
</evidence>
<gene>
    <name evidence="2" type="ORF">Pa4123_07170</name>
</gene>
<keyword evidence="1" id="KW-0732">Signal</keyword>
<dbReference type="InterPro" id="IPR043504">
    <property type="entry name" value="Peptidase_S1_PA_chymotrypsin"/>
</dbReference>
<dbReference type="SUPFAM" id="SSF50494">
    <property type="entry name" value="Trypsin-like serine proteases"/>
    <property type="match status" value="1"/>
</dbReference>
<evidence type="ECO:0000256" key="1">
    <source>
        <dbReference type="SAM" id="SignalP"/>
    </source>
</evidence>
<dbReference type="Proteomes" id="UP001144280">
    <property type="component" value="Unassembled WGS sequence"/>
</dbReference>
<feature type="chain" id="PRO_5046616905" description="Serine protease" evidence="1">
    <location>
        <begin position="25"/>
        <end position="407"/>
    </location>
</feature>
<protein>
    <recommendedName>
        <fullName evidence="4">Serine protease</fullName>
    </recommendedName>
</protein>
<feature type="signal peptide" evidence="1">
    <location>
        <begin position="1"/>
        <end position="24"/>
    </location>
</feature>
<evidence type="ECO:0000313" key="2">
    <source>
        <dbReference type="EMBL" id="GLH95445.1"/>
    </source>
</evidence>
<sequence length="407" mass="42633">MRRRLPRATVAMIALVGTTTTSLAVTSEVEAAATTADTQLVAAMKDVPEFGGAYVGTDGALHVWLTKPTATGAGRARAAFAGATTVVVHRADYTFAQLKGWHDRLAGLLGKSGVTLTDVDDRNNRLTVGVEDPAATGKRVKASLALLGIPPAAVDIVTATPVTPTLRDRNRPLRGGVLIQYAATNATGQCTLGLPAIRGGVFGFVTNSHCSSVRSSVDNGLYWQSTRAAGNSDLVGAEMVDPPFKTGGTCPAGERCRLSDTNFVRADAEVAVGRIARPALDSTTWNGTDTFRVTNAFDTTVGNTVQKVGQATGRTQGTVVRTCASRTVRDTNITLLCQDLADYTSADGDSGAPVFEITNSPSTNDVKVVGIHWGSSVIDNRLISTFSGWRFILPELGFLNVCAVGSC</sequence>